<name>A0A2T1F5J9_9CYAN</name>
<reference evidence="3 4" key="1">
    <citation type="submission" date="2018-03" db="EMBL/GenBank/DDBJ databases">
        <title>The ancient ancestry and fast evolution of plastids.</title>
        <authorList>
            <person name="Moore K.R."/>
            <person name="Magnabosco C."/>
            <person name="Momper L."/>
            <person name="Gold D.A."/>
            <person name="Bosak T."/>
            <person name="Fournier G.P."/>
        </authorList>
    </citation>
    <scope>NUCLEOTIDE SEQUENCE [LARGE SCALE GENOMIC DNA]</scope>
    <source>
        <strain evidence="3 4">CCALA 037</strain>
    </source>
</reference>
<feature type="domain" description="F5/8 type C" evidence="2">
    <location>
        <begin position="32"/>
        <end position="183"/>
    </location>
</feature>
<dbReference type="AlphaFoldDB" id="A0A2T1F5J9"/>
<keyword evidence="4" id="KW-1185">Reference proteome</keyword>
<dbReference type="OrthoDB" id="5381604at2"/>
<evidence type="ECO:0000259" key="2">
    <source>
        <dbReference type="PROSITE" id="PS50022"/>
    </source>
</evidence>
<sequence>MNKKNLTIGLATLVLSIANAPNAQAALINGVTVTTNMGALLGTNINNIVNGVGLPGDIPSLTETHAVGSPSNAWIGTLSTNNLITFNLNGSYNLGGFSLWNFNPTTTFGVRGVNILTSIDGTNFTTLAGAPTQFADGADNAPESPEQFSFAPVTASFVRFQVLTNTGNSRPQAGLLEVQFDSASATVSSTAVPEP</sequence>
<dbReference type="Proteomes" id="UP000238937">
    <property type="component" value="Unassembled WGS sequence"/>
</dbReference>
<organism evidence="3 4">
    <name type="scientific">Chamaesiphon polymorphus CCALA 037</name>
    <dbReference type="NCBI Taxonomy" id="2107692"/>
    <lineage>
        <taxon>Bacteria</taxon>
        <taxon>Bacillati</taxon>
        <taxon>Cyanobacteriota</taxon>
        <taxon>Cyanophyceae</taxon>
        <taxon>Gomontiellales</taxon>
        <taxon>Chamaesiphonaceae</taxon>
        <taxon>Chamaesiphon</taxon>
    </lineage>
</organism>
<dbReference type="Pfam" id="PF00754">
    <property type="entry name" value="F5_F8_type_C"/>
    <property type="match status" value="1"/>
</dbReference>
<protein>
    <submittedName>
        <fullName evidence="3">PEP-CTERM sorting domain-containing protein</fullName>
    </submittedName>
</protein>
<dbReference type="InterPro" id="IPR008979">
    <property type="entry name" value="Galactose-bd-like_sf"/>
</dbReference>
<evidence type="ECO:0000256" key="1">
    <source>
        <dbReference type="SAM" id="SignalP"/>
    </source>
</evidence>
<gene>
    <name evidence="3" type="ORF">C7B77_28570</name>
</gene>
<proteinExistence type="predicted"/>
<keyword evidence="1" id="KW-0732">Signal</keyword>
<feature type="chain" id="PRO_5015674620" evidence="1">
    <location>
        <begin position="26"/>
        <end position="195"/>
    </location>
</feature>
<dbReference type="PROSITE" id="PS50022">
    <property type="entry name" value="FA58C_3"/>
    <property type="match status" value="1"/>
</dbReference>
<dbReference type="Gene3D" id="2.60.120.260">
    <property type="entry name" value="Galactose-binding domain-like"/>
    <property type="match status" value="1"/>
</dbReference>
<dbReference type="InterPro" id="IPR000421">
    <property type="entry name" value="FA58C"/>
</dbReference>
<comment type="caution">
    <text evidence="3">The sequence shown here is derived from an EMBL/GenBank/DDBJ whole genome shotgun (WGS) entry which is preliminary data.</text>
</comment>
<dbReference type="SUPFAM" id="SSF49785">
    <property type="entry name" value="Galactose-binding domain-like"/>
    <property type="match status" value="1"/>
</dbReference>
<evidence type="ECO:0000313" key="4">
    <source>
        <dbReference type="Proteomes" id="UP000238937"/>
    </source>
</evidence>
<feature type="non-terminal residue" evidence="3">
    <location>
        <position position="195"/>
    </location>
</feature>
<feature type="signal peptide" evidence="1">
    <location>
        <begin position="1"/>
        <end position="25"/>
    </location>
</feature>
<dbReference type="EMBL" id="PVWO01000711">
    <property type="protein sequence ID" value="PSB40270.1"/>
    <property type="molecule type" value="Genomic_DNA"/>
</dbReference>
<dbReference type="RefSeq" id="WP_106313052.1">
    <property type="nucleotide sequence ID" value="NZ_PVWO01000711.1"/>
</dbReference>
<accession>A0A2T1F5J9</accession>
<evidence type="ECO:0000313" key="3">
    <source>
        <dbReference type="EMBL" id="PSB40270.1"/>
    </source>
</evidence>